<keyword evidence="1" id="KW-0067">ATP-binding</keyword>
<protein>
    <submittedName>
        <fullName evidence="1">ATP-dependent DNA helicase PIF1-like</fullName>
    </submittedName>
</protein>
<evidence type="ECO:0000313" key="1">
    <source>
        <dbReference type="EMBL" id="KAF0737848.1"/>
    </source>
</evidence>
<dbReference type="EMBL" id="VUJU01007953">
    <property type="protein sequence ID" value="KAF0737848.1"/>
    <property type="molecule type" value="Genomic_DNA"/>
</dbReference>
<keyword evidence="1" id="KW-0347">Helicase</keyword>
<organism evidence="1 2">
    <name type="scientific">Aphis craccivora</name>
    <name type="common">Cowpea aphid</name>
    <dbReference type="NCBI Taxonomy" id="307492"/>
    <lineage>
        <taxon>Eukaryota</taxon>
        <taxon>Metazoa</taxon>
        <taxon>Ecdysozoa</taxon>
        <taxon>Arthropoda</taxon>
        <taxon>Hexapoda</taxon>
        <taxon>Insecta</taxon>
        <taxon>Pterygota</taxon>
        <taxon>Neoptera</taxon>
        <taxon>Paraneoptera</taxon>
        <taxon>Hemiptera</taxon>
        <taxon>Sternorrhyncha</taxon>
        <taxon>Aphidomorpha</taxon>
        <taxon>Aphidoidea</taxon>
        <taxon>Aphididae</taxon>
        <taxon>Aphidini</taxon>
        <taxon>Aphis</taxon>
        <taxon>Aphis</taxon>
    </lineage>
</organism>
<accession>A0A6G0XCU2</accession>
<comment type="caution">
    <text evidence="1">The sequence shown here is derived from an EMBL/GenBank/DDBJ whole genome shotgun (WGS) entry which is preliminary data.</text>
</comment>
<proteinExistence type="predicted"/>
<dbReference type="Proteomes" id="UP000478052">
    <property type="component" value="Unassembled WGS sequence"/>
</dbReference>
<gene>
    <name evidence="1" type="ORF">FWK35_00027630</name>
</gene>
<name>A0A6G0XCU2_APHCR</name>
<keyword evidence="2" id="KW-1185">Reference proteome</keyword>
<keyword evidence="1" id="KW-0378">Hydrolase</keyword>
<dbReference type="GO" id="GO:0004386">
    <property type="term" value="F:helicase activity"/>
    <property type="evidence" value="ECO:0007669"/>
    <property type="project" value="UniProtKB-KW"/>
</dbReference>
<dbReference type="AlphaFoldDB" id="A0A6G0XCU2"/>
<keyword evidence="1" id="KW-0547">Nucleotide-binding</keyword>
<evidence type="ECO:0000313" key="2">
    <source>
        <dbReference type="Proteomes" id="UP000478052"/>
    </source>
</evidence>
<sequence length="133" mass="15155">MEIFCYNNLIYILIVITGCARGDLVIIPRITFIQTDYPFEFKIIKFPLEVCFDMSDMTINKSKGQSLSMAGIGLRGMFFTRTQVFIINGISLFLTGGDNCRWKSWGKIGQININNKYLHKNTICPCTNHKLGT</sequence>
<reference evidence="1 2" key="1">
    <citation type="submission" date="2019-08" db="EMBL/GenBank/DDBJ databases">
        <title>Whole genome of Aphis craccivora.</title>
        <authorList>
            <person name="Voronova N.V."/>
            <person name="Shulinski R.S."/>
            <person name="Bandarenka Y.V."/>
            <person name="Zhorov D.G."/>
            <person name="Warner D."/>
        </authorList>
    </citation>
    <scope>NUCLEOTIDE SEQUENCE [LARGE SCALE GENOMIC DNA]</scope>
    <source>
        <strain evidence="1">180601</strain>
        <tissue evidence="1">Whole Body</tissue>
    </source>
</reference>